<sequence length="251" mass="28181">MGDRWRLIPTLNESGAVQMAIDRWLFEQHVQAAGPPVLRFYTWSEPTISLGFHQRRYPAAWEQLQWADRPIPLVRRPTGGRAVLHGDDLTYAVIGSQFGNRRDAYCRICRFLIAGWQALGVELRFGEGRSVGLRNQANCFALATDADLVLADGGEKLIGSAQYLRGVAVLQHGSIALHPNRSLHDQIFGTEPLEPRLPPLSRSHLVATLTQAARDTFSIELEEQPLSDREWAAIRALAQEQELPDRSRADR</sequence>
<keyword evidence="2" id="KW-0436">Ligase</keyword>
<dbReference type="InterPro" id="IPR050664">
    <property type="entry name" value="Octanoyltrans_LipM/LipL"/>
</dbReference>
<dbReference type="CDD" id="cd16443">
    <property type="entry name" value="LplA"/>
    <property type="match status" value="1"/>
</dbReference>
<organism evidence="2 3">
    <name type="scientific">Limnothrix redekei LRLZ20PSL1</name>
    <dbReference type="NCBI Taxonomy" id="3112953"/>
    <lineage>
        <taxon>Bacteria</taxon>
        <taxon>Bacillati</taxon>
        <taxon>Cyanobacteriota</taxon>
        <taxon>Cyanophyceae</taxon>
        <taxon>Pseudanabaenales</taxon>
        <taxon>Pseudanabaenaceae</taxon>
        <taxon>Limnothrix</taxon>
    </lineage>
</organism>
<dbReference type="GO" id="GO:0016874">
    <property type="term" value="F:ligase activity"/>
    <property type="evidence" value="ECO:0007669"/>
    <property type="project" value="UniProtKB-KW"/>
</dbReference>
<dbReference type="SUPFAM" id="SSF55681">
    <property type="entry name" value="Class II aaRS and biotin synthetases"/>
    <property type="match status" value="1"/>
</dbReference>
<reference evidence="3" key="1">
    <citation type="journal article" date="2024" name="Algal Res.">
        <title>Biochemical, toxicological and genomic investigation of a high-biomass producing Limnothrix strain isolated from Italian shallow drinking water reservoir.</title>
        <authorList>
            <person name="Simonazzi M."/>
            <person name="Shishido T.K."/>
            <person name="Delbaje E."/>
            <person name="Wahlsten M."/>
            <person name="Fewer D.P."/>
            <person name="Sivonen K."/>
            <person name="Pezzolesi L."/>
            <person name="Pistocchi R."/>
        </authorList>
    </citation>
    <scope>NUCLEOTIDE SEQUENCE [LARGE SCALE GENOMIC DNA]</scope>
    <source>
        <strain evidence="3">LRLZ20PSL1</strain>
    </source>
</reference>
<accession>A0ABW7CBW1</accession>
<name>A0ABW7CBW1_9CYAN</name>
<dbReference type="InterPro" id="IPR045864">
    <property type="entry name" value="aa-tRNA-synth_II/BPL/LPL"/>
</dbReference>
<dbReference type="EMBL" id="JAZAQF010000043">
    <property type="protein sequence ID" value="MFG3817488.1"/>
    <property type="molecule type" value="Genomic_DNA"/>
</dbReference>
<dbReference type="Proteomes" id="UP001604335">
    <property type="component" value="Unassembled WGS sequence"/>
</dbReference>
<dbReference type="InterPro" id="IPR004143">
    <property type="entry name" value="BPL_LPL_catalytic"/>
</dbReference>
<dbReference type="Gene3D" id="3.30.930.10">
    <property type="entry name" value="Bira Bifunctional Protein, Domain 2"/>
    <property type="match status" value="1"/>
</dbReference>
<dbReference type="PROSITE" id="PS51733">
    <property type="entry name" value="BPL_LPL_CATALYTIC"/>
    <property type="match status" value="1"/>
</dbReference>
<protein>
    <submittedName>
        <fullName evidence="2">Biotin/lipoate A/B protein ligase family protein</fullName>
    </submittedName>
</protein>
<dbReference type="PANTHER" id="PTHR43679:SF2">
    <property type="entry name" value="OCTANOYL-[GCVH]:PROTEIN N-OCTANOYLTRANSFERASE"/>
    <property type="match status" value="1"/>
</dbReference>
<comment type="caution">
    <text evidence="2">The sequence shown here is derived from an EMBL/GenBank/DDBJ whole genome shotgun (WGS) entry which is preliminary data.</text>
</comment>
<dbReference type="PANTHER" id="PTHR43679">
    <property type="entry name" value="OCTANOYLTRANSFERASE LIPM-RELATED"/>
    <property type="match status" value="1"/>
</dbReference>
<evidence type="ECO:0000313" key="3">
    <source>
        <dbReference type="Proteomes" id="UP001604335"/>
    </source>
</evidence>
<feature type="domain" description="BPL/LPL catalytic" evidence="1">
    <location>
        <begin position="32"/>
        <end position="221"/>
    </location>
</feature>
<gene>
    <name evidence="2" type="ORF">VPK24_07550</name>
</gene>
<keyword evidence="3" id="KW-1185">Reference proteome</keyword>
<dbReference type="Pfam" id="PF21948">
    <property type="entry name" value="LplA-B_cat"/>
    <property type="match status" value="1"/>
</dbReference>
<dbReference type="RefSeq" id="WP_393011843.1">
    <property type="nucleotide sequence ID" value="NZ_JAZAQF010000043.1"/>
</dbReference>
<proteinExistence type="predicted"/>
<evidence type="ECO:0000313" key="2">
    <source>
        <dbReference type="EMBL" id="MFG3817488.1"/>
    </source>
</evidence>
<evidence type="ECO:0000259" key="1">
    <source>
        <dbReference type="PROSITE" id="PS51733"/>
    </source>
</evidence>